<evidence type="ECO:0000313" key="1">
    <source>
        <dbReference type="EMBL" id="SFV86846.1"/>
    </source>
</evidence>
<dbReference type="AlphaFoldDB" id="A0A1W1DZE7"/>
<name>A0A1W1DZE7_9ZZZZ</name>
<dbReference type="EMBL" id="FPHY01000115">
    <property type="protein sequence ID" value="SFV86846.1"/>
    <property type="molecule type" value="Genomic_DNA"/>
</dbReference>
<gene>
    <name evidence="1" type="ORF">MNB_SUP05-SYMBIONT-4-1060</name>
</gene>
<sequence length="40" mass="4764">MFAAIPATMAYNRLSSQIDDIHNKYDAFVEKIFVRFQRQQ</sequence>
<proteinExistence type="predicted"/>
<accession>A0A1W1DZE7</accession>
<organism evidence="1">
    <name type="scientific">hydrothermal vent metagenome</name>
    <dbReference type="NCBI Taxonomy" id="652676"/>
    <lineage>
        <taxon>unclassified sequences</taxon>
        <taxon>metagenomes</taxon>
        <taxon>ecological metagenomes</taxon>
    </lineage>
</organism>
<protein>
    <submittedName>
        <fullName evidence="1">MotA/TolQ/ExbB proton channel family protein</fullName>
    </submittedName>
</protein>
<reference evidence="1" key="1">
    <citation type="submission" date="2016-10" db="EMBL/GenBank/DDBJ databases">
        <authorList>
            <person name="de Groot N.N."/>
        </authorList>
    </citation>
    <scope>NUCLEOTIDE SEQUENCE</scope>
</reference>